<sequence>MASKKDASKSFVASDAYIGCITRSRSKGITQEQDQGSNVAQSILKQLMESPKAGIILKENPLYDNSDSASSKSKKEAQADVMSVMMADITVEAAMTEMERKVNFLMKIVEQRDHEITALREQMWTRETAESSQTPVVKATDKGKNVDMIVNSIRAQYGGLPQTSFMYFKSYTKRIDNLRMPLGYQPPKIQQFDGKGNPKQHIAQFVETCENVESRGDQLVRQFVRKVFRVEGANSKVGS</sequence>
<comment type="caution">
    <text evidence="1">The sequence shown here is derived from an EMBL/GenBank/DDBJ whole genome shotgun (WGS) entry which is preliminary data.</text>
</comment>
<evidence type="ECO:0000313" key="2">
    <source>
        <dbReference type="Proteomes" id="UP000321947"/>
    </source>
</evidence>
<dbReference type="Proteomes" id="UP000321947">
    <property type="component" value="Unassembled WGS sequence"/>
</dbReference>
<name>A0A5D3DU35_CUCMM</name>
<dbReference type="EMBL" id="SSTD01003357">
    <property type="protein sequence ID" value="TYK26810.1"/>
    <property type="molecule type" value="Genomic_DNA"/>
</dbReference>
<gene>
    <name evidence="1" type="ORF">E5676_scaffold124G001240</name>
</gene>
<dbReference type="AlphaFoldDB" id="A0A5D3DU35"/>
<evidence type="ECO:0000313" key="1">
    <source>
        <dbReference type="EMBL" id="TYK26810.1"/>
    </source>
</evidence>
<dbReference type="PANTHER" id="PTHR33437">
    <property type="entry name" value="OS06G0361200 PROTEIN"/>
    <property type="match status" value="1"/>
</dbReference>
<dbReference type="PANTHER" id="PTHR33437:SF2">
    <property type="entry name" value="OS06G0361200 PROTEIN"/>
    <property type="match status" value="1"/>
</dbReference>
<reference evidence="1 2" key="1">
    <citation type="submission" date="2019-08" db="EMBL/GenBank/DDBJ databases">
        <title>Draft genome sequences of two oriental melons (Cucumis melo L. var makuwa).</title>
        <authorList>
            <person name="Kwon S.-Y."/>
        </authorList>
    </citation>
    <scope>NUCLEOTIDE SEQUENCE [LARGE SCALE GENOMIC DNA]</scope>
    <source>
        <strain evidence="2">cv. Chang Bougi</strain>
        <tissue evidence="1">Leaf</tissue>
    </source>
</reference>
<organism evidence="1 2">
    <name type="scientific">Cucumis melo var. makuwa</name>
    <name type="common">Oriental melon</name>
    <dbReference type="NCBI Taxonomy" id="1194695"/>
    <lineage>
        <taxon>Eukaryota</taxon>
        <taxon>Viridiplantae</taxon>
        <taxon>Streptophyta</taxon>
        <taxon>Embryophyta</taxon>
        <taxon>Tracheophyta</taxon>
        <taxon>Spermatophyta</taxon>
        <taxon>Magnoliopsida</taxon>
        <taxon>eudicotyledons</taxon>
        <taxon>Gunneridae</taxon>
        <taxon>Pentapetalae</taxon>
        <taxon>rosids</taxon>
        <taxon>fabids</taxon>
        <taxon>Cucurbitales</taxon>
        <taxon>Cucurbitaceae</taxon>
        <taxon>Benincaseae</taxon>
        <taxon>Cucumis</taxon>
    </lineage>
</organism>
<protein>
    <submittedName>
        <fullName evidence="1">Ty3-gypsy retrotransposon protein</fullName>
    </submittedName>
</protein>
<accession>A0A5D3DU35</accession>
<proteinExistence type="predicted"/>